<dbReference type="Proteomes" id="UP000027222">
    <property type="component" value="Unassembled WGS sequence"/>
</dbReference>
<feature type="non-terminal residue" evidence="1">
    <location>
        <position position="1"/>
    </location>
</feature>
<dbReference type="OrthoDB" id="2879353at2759"/>
<protein>
    <submittedName>
        <fullName evidence="1">Uncharacterized protein</fullName>
    </submittedName>
</protein>
<feature type="non-terminal residue" evidence="1">
    <location>
        <position position="77"/>
    </location>
</feature>
<dbReference type="AlphaFoldDB" id="A0A067T9T7"/>
<name>A0A067T9T7_GALM3</name>
<sequence>FNVNTDISTVHFSSEKDGLKVIFGSEDDLVGFVAFSGTLGKGKVKVTMANGVVIEGVITGGPKTVQSIVGVGTWTRS</sequence>
<gene>
    <name evidence="1" type="ORF">GALMADRAFT_28074</name>
</gene>
<dbReference type="HOGENOM" id="CLU_2644662_0_0_1"/>
<dbReference type="EMBL" id="KL142373">
    <property type="protein sequence ID" value="KDR79127.1"/>
    <property type="molecule type" value="Genomic_DNA"/>
</dbReference>
<evidence type="ECO:0000313" key="1">
    <source>
        <dbReference type="EMBL" id="KDR79127.1"/>
    </source>
</evidence>
<proteinExistence type="predicted"/>
<organism evidence="1 2">
    <name type="scientific">Galerina marginata (strain CBS 339.88)</name>
    <dbReference type="NCBI Taxonomy" id="685588"/>
    <lineage>
        <taxon>Eukaryota</taxon>
        <taxon>Fungi</taxon>
        <taxon>Dikarya</taxon>
        <taxon>Basidiomycota</taxon>
        <taxon>Agaricomycotina</taxon>
        <taxon>Agaricomycetes</taxon>
        <taxon>Agaricomycetidae</taxon>
        <taxon>Agaricales</taxon>
        <taxon>Agaricineae</taxon>
        <taxon>Strophariaceae</taxon>
        <taxon>Galerina</taxon>
    </lineage>
</organism>
<keyword evidence="2" id="KW-1185">Reference proteome</keyword>
<reference evidence="2" key="1">
    <citation type="journal article" date="2014" name="Proc. Natl. Acad. Sci. U.S.A.">
        <title>Extensive sampling of basidiomycete genomes demonstrates inadequacy of the white-rot/brown-rot paradigm for wood decay fungi.</title>
        <authorList>
            <person name="Riley R."/>
            <person name="Salamov A.A."/>
            <person name="Brown D.W."/>
            <person name="Nagy L.G."/>
            <person name="Floudas D."/>
            <person name="Held B.W."/>
            <person name="Levasseur A."/>
            <person name="Lombard V."/>
            <person name="Morin E."/>
            <person name="Otillar R."/>
            <person name="Lindquist E.A."/>
            <person name="Sun H."/>
            <person name="LaButti K.M."/>
            <person name="Schmutz J."/>
            <person name="Jabbour D."/>
            <person name="Luo H."/>
            <person name="Baker S.E."/>
            <person name="Pisabarro A.G."/>
            <person name="Walton J.D."/>
            <person name="Blanchette R.A."/>
            <person name="Henrissat B."/>
            <person name="Martin F."/>
            <person name="Cullen D."/>
            <person name="Hibbett D.S."/>
            <person name="Grigoriev I.V."/>
        </authorList>
    </citation>
    <scope>NUCLEOTIDE SEQUENCE [LARGE SCALE GENOMIC DNA]</scope>
    <source>
        <strain evidence="2">CBS 339.88</strain>
    </source>
</reference>
<accession>A0A067T9T7</accession>
<evidence type="ECO:0000313" key="2">
    <source>
        <dbReference type="Proteomes" id="UP000027222"/>
    </source>
</evidence>